<feature type="domain" description="PurM-like C-terminal" evidence="2">
    <location>
        <begin position="534"/>
        <end position="680"/>
    </location>
</feature>
<dbReference type="Pfam" id="PF02769">
    <property type="entry name" value="AIRS_C"/>
    <property type="match status" value="1"/>
</dbReference>
<feature type="compositionally biased region" description="Polar residues" evidence="1">
    <location>
        <begin position="1156"/>
        <end position="1168"/>
    </location>
</feature>
<dbReference type="EC" id="6.3.5.3" evidence="3"/>
<evidence type="ECO:0000256" key="1">
    <source>
        <dbReference type="SAM" id="MobiDB-lite"/>
    </source>
</evidence>
<keyword evidence="3" id="KW-0436">Ligase</keyword>
<dbReference type="SUPFAM" id="SSF52317">
    <property type="entry name" value="Class I glutamine amidotransferase-like"/>
    <property type="match status" value="1"/>
</dbReference>
<proteinExistence type="predicted"/>
<feature type="region of interest" description="Disordered" evidence="1">
    <location>
        <begin position="788"/>
        <end position="816"/>
    </location>
</feature>
<dbReference type="Gene3D" id="3.40.50.880">
    <property type="match status" value="1"/>
</dbReference>
<dbReference type="GO" id="GO:0004642">
    <property type="term" value="F:phosphoribosylformylglycinamidine synthase activity"/>
    <property type="evidence" value="ECO:0007669"/>
    <property type="project" value="UniProtKB-EC"/>
</dbReference>
<dbReference type="Gene3D" id="3.90.650.10">
    <property type="entry name" value="PurM-like C-terminal domain"/>
    <property type="match status" value="1"/>
</dbReference>
<feature type="region of interest" description="Disordered" evidence="1">
    <location>
        <begin position="1156"/>
        <end position="1175"/>
    </location>
</feature>
<dbReference type="InterPro" id="IPR036921">
    <property type="entry name" value="PurM-like_N_sf"/>
</dbReference>
<dbReference type="SUPFAM" id="SSF55326">
    <property type="entry name" value="PurM N-terminal domain-like"/>
    <property type="match status" value="2"/>
</dbReference>
<dbReference type="InterPro" id="IPR010918">
    <property type="entry name" value="PurM-like_C_dom"/>
</dbReference>
<reference evidence="3 4" key="1">
    <citation type="submission" date="2023-04" db="EMBL/GenBank/DDBJ databases">
        <title>Spirochaete genome identified in red abalone sample constitutes a novel genus.</title>
        <authorList>
            <person name="Sharma S.P."/>
            <person name="Purcell C.M."/>
            <person name="Hyde J.R."/>
            <person name="Severin A.J."/>
        </authorList>
    </citation>
    <scope>NUCLEOTIDE SEQUENCE [LARGE SCALE GENOMIC DNA]</scope>
    <source>
        <strain evidence="3 4">SP-2023</strain>
    </source>
</reference>
<dbReference type="InterPro" id="IPR036676">
    <property type="entry name" value="PurM-like_C_sf"/>
</dbReference>
<organism evidence="3 4">
    <name type="scientific">Candidatus Haliotispira prima</name>
    <dbReference type="NCBI Taxonomy" id="3034016"/>
    <lineage>
        <taxon>Bacteria</taxon>
        <taxon>Pseudomonadati</taxon>
        <taxon>Spirochaetota</taxon>
        <taxon>Spirochaetia</taxon>
        <taxon>Spirochaetales</taxon>
        <taxon>Spirochaetaceae</taxon>
        <taxon>Candidatus Haliotispira</taxon>
    </lineage>
</organism>
<feature type="compositionally biased region" description="Polar residues" evidence="1">
    <location>
        <begin position="803"/>
        <end position="816"/>
    </location>
</feature>
<protein>
    <submittedName>
        <fullName evidence="3">Phosphoribosylformylglycinamidine synthase subunit PurQ</fullName>
        <ecNumber evidence="3">6.3.5.3</ecNumber>
    </submittedName>
</protein>
<dbReference type="PANTHER" id="PTHR10099:SF1">
    <property type="entry name" value="PHOSPHORIBOSYLFORMYLGLYCINAMIDINE SYNTHASE"/>
    <property type="match status" value="1"/>
</dbReference>
<evidence type="ECO:0000313" key="3">
    <source>
        <dbReference type="EMBL" id="WGK70283.1"/>
    </source>
</evidence>
<evidence type="ECO:0000259" key="2">
    <source>
        <dbReference type="Pfam" id="PF02769"/>
    </source>
</evidence>
<dbReference type="SUPFAM" id="SSF56042">
    <property type="entry name" value="PurM C-terminal domain-like"/>
    <property type="match status" value="1"/>
</dbReference>
<dbReference type="SMART" id="SM01211">
    <property type="entry name" value="GATase_5"/>
    <property type="match status" value="1"/>
</dbReference>
<evidence type="ECO:0000313" key="4">
    <source>
        <dbReference type="Proteomes" id="UP001228690"/>
    </source>
</evidence>
<dbReference type="InterPro" id="IPR029062">
    <property type="entry name" value="Class_I_gatase-like"/>
</dbReference>
<dbReference type="Proteomes" id="UP001228690">
    <property type="component" value="Chromosome"/>
</dbReference>
<feature type="region of interest" description="Disordered" evidence="1">
    <location>
        <begin position="552"/>
        <end position="581"/>
    </location>
</feature>
<dbReference type="EMBL" id="CP123443">
    <property type="protein sequence ID" value="WGK70283.1"/>
    <property type="molecule type" value="Genomic_DNA"/>
</dbReference>
<accession>A0ABY8MM72</accession>
<dbReference type="RefSeq" id="WP_326928492.1">
    <property type="nucleotide sequence ID" value="NZ_CP123443.1"/>
</dbReference>
<name>A0ABY8MM72_9SPIO</name>
<gene>
    <name evidence="3" type="ORF">P0082_05330</name>
</gene>
<dbReference type="Pfam" id="PF13507">
    <property type="entry name" value="GATase_5"/>
    <property type="match status" value="1"/>
</dbReference>
<dbReference type="Gene3D" id="3.30.1330.10">
    <property type="entry name" value="PurM-like, N-terminal domain"/>
    <property type="match status" value="2"/>
</dbReference>
<sequence length="1449" mass="159556">MPQHLFRIFVHNQQSAKAESLLHTLQQYVGLKDLAAVDEIQGYDLCVETPEGLSGTEPVARFSALHLADPVCDRHLIQPFPAGSAGTESSTAAAACLPLLSVQTENDSKPSFLAYETPAAQFDPRARAVQDCWKLWAQNPYPDVQLLSVRCFWLYALASKPKQQNPQNGDGLRKTDLDAAHQYLWTPLELQVKNLNRFSYSARRQADFQTRANVPQGKAPLPSLLALQPETSPLRAWADQIGLRFDDATLAYIQAYYSRQTLPGLASVPSPLIRQNHEDDKRKVPPREPTLTELRILEAYWSDHCRHTTFHTELNWPEELAEESGKPGSDLPQELQQAWQLYQDLRRQCQTEQKTQCLMDIAVMGARTLKTLQGGPYQSNLYMDAVEVSAEVNACSVFVDVPDDANRQQKRLLMFKNETHNHPTEIEPYGGAATCLGGAIRDPLSGRSYIYQALRLSGAASPNQNLDQVRPGKLPQRKIATDAARGFSDYGNRIGLAGDLVVEIYHPGFEAKRFECGMVVGVAQPEQVKRLEPRPGDLILLLGGATGRDGIGGASGSSAAHDSDTVTNNSAEVQRGNPAEERKLQRFFRRSDVGHLIKRCNDFGAGGVAVAVGEIAASLTIELAAMPTKYEGLSPDELAVSESQERMAVVIDAADRDTFLSKAESEGICTIQLGQVTRQSSDETATFRLLYNGVPVAELARDFLDSSGFPRRADIQFAGEHLQAYTPEAFSKAWRSAAEITSETQSKTEPETQLCKILSHPQIASQRGLQHQFDSSVGAGTIFQPYPCYTRPSHANPGDDNPSHTNPGESRTYSRSEVSARLIPLYFQSRQTETAEQYPQGNARHASLISFGYDVHLSSRNIFLGSQVAIVQSAAKLMVAGVQRCHIYLSLQEYFPRPETPELWGQVSAALLGALQAQHRLGLAAIGGKDSMSGTFEELKVPPVLSSFAFGTAPCTALRASNWQQNARHLYLLGQPQPGSRPLQNPDYERIRAYWQYLEELSAPDRQHGGTDNSPISGRLVGAEGILAATTLFSFGSAPKRIILRSYDPTYLQPYAADPSFSALLLASSAPLPQNPYLRELASLEDCSLNQEAMLLPDGLEMSLNATSPLYRAWSSAETEPGYYPTEAERPAGERQNRLLQEALQKDLQEDLQETLPAQNSEARTGPQTWAGRRSGAAKQKIRLVVPVFPGSNSEDDMLYSFAMAAKKLGCATQLELSSPVLNLLDKNYIQQSLEQLAELLKETQILALPGGFSAGDEPDGSAKFIASVLREPQIAAAIDRLLSGKGLILGICNGFQALIKSGLLPYGQDWQQGASYGREDLSITHNRQNRHIADLELCRVCPTHSPWLQGMSGKDYLVPISHGEGRLVMPQTLFERLHRQRQVAAVYHEDVNGSFAGIEALCSTDGRILGKMAHSERCGPQLYRNMPHDPDRVSLQQDIFANGLQYFL</sequence>
<keyword evidence="4" id="KW-1185">Reference proteome</keyword>
<dbReference type="PANTHER" id="PTHR10099">
    <property type="entry name" value="PHOSPHORIBOSYLFORMYLGLYCINAMIDINE SYNTHASE"/>
    <property type="match status" value="1"/>
</dbReference>